<dbReference type="SUPFAM" id="SSF50249">
    <property type="entry name" value="Nucleic acid-binding proteins"/>
    <property type="match status" value="1"/>
</dbReference>
<protein>
    <recommendedName>
        <fullName evidence="5">Zn-ribbon domain-containing OB-fold protein</fullName>
    </recommendedName>
</protein>
<dbReference type="Proteomes" id="UP000501600">
    <property type="component" value="Chromosome"/>
</dbReference>
<dbReference type="PANTHER" id="PTHR34075">
    <property type="entry name" value="BLR3430 PROTEIN"/>
    <property type="match status" value="1"/>
</dbReference>
<dbReference type="RefSeq" id="WP_168818609.1">
    <property type="nucleotide sequence ID" value="NZ_CP051217.1"/>
</dbReference>
<keyword evidence="4" id="KW-1185">Reference proteome</keyword>
<dbReference type="EMBL" id="CP051217">
    <property type="protein sequence ID" value="QJB68767.1"/>
    <property type="molecule type" value="Genomic_DNA"/>
</dbReference>
<evidence type="ECO:0008006" key="5">
    <source>
        <dbReference type="Google" id="ProtNLM"/>
    </source>
</evidence>
<evidence type="ECO:0000313" key="3">
    <source>
        <dbReference type="EMBL" id="QJB68767.1"/>
    </source>
</evidence>
<evidence type="ECO:0000259" key="1">
    <source>
        <dbReference type="Pfam" id="PF01796"/>
    </source>
</evidence>
<evidence type="ECO:0000313" key="4">
    <source>
        <dbReference type="Proteomes" id="UP000501600"/>
    </source>
</evidence>
<dbReference type="Gene3D" id="6.10.30.10">
    <property type="match status" value="1"/>
</dbReference>
<dbReference type="PANTHER" id="PTHR34075:SF5">
    <property type="entry name" value="BLR3430 PROTEIN"/>
    <property type="match status" value="1"/>
</dbReference>
<feature type="domain" description="ChsH2 C-terminal OB-fold" evidence="1">
    <location>
        <begin position="54"/>
        <end position="114"/>
    </location>
</feature>
<name>A0A6H2DKU9_9SPHN</name>
<sequence length="132" mass="14507">MRPDPIQRIDTAFFWEACERGELVAQKCSACNVLWHPPRPICPTCHSTEKTVEKLSGKGKLLSWVRQVKPAAFGFPESPVAILVKLDEGIRLVSNLEGSDVDDIRVGMAVRVEFAETSGGKAVPIFRAAENS</sequence>
<dbReference type="Pfam" id="PF01796">
    <property type="entry name" value="OB_ChsH2_C"/>
    <property type="match status" value="1"/>
</dbReference>
<dbReference type="InterPro" id="IPR002878">
    <property type="entry name" value="ChsH2_C"/>
</dbReference>
<accession>A0A6H2DKU9</accession>
<dbReference type="KEGG" id="phao:HF685_05305"/>
<dbReference type="Pfam" id="PF12172">
    <property type="entry name" value="zf-ChsH2"/>
    <property type="match status" value="1"/>
</dbReference>
<evidence type="ECO:0000259" key="2">
    <source>
        <dbReference type="Pfam" id="PF12172"/>
    </source>
</evidence>
<dbReference type="InterPro" id="IPR052513">
    <property type="entry name" value="Thioester_dehydratase-like"/>
</dbReference>
<dbReference type="InterPro" id="IPR022002">
    <property type="entry name" value="ChsH2_Znr"/>
</dbReference>
<reference evidence="3 4" key="1">
    <citation type="submission" date="2020-04" db="EMBL/GenBank/DDBJ databases">
        <title>Genome sequence for Sphingorhabdus sp. strain M1.</title>
        <authorList>
            <person name="Park S.-J."/>
        </authorList>
    </citation>
    <scope>NUCLEOTIDE SEQUENCE [LARGE SCALE GENOMIC DNA]</scope>
    <source>
        <strain evidence="3 4">JK6</strain>
    </source>
</reference>
<feature type="domain" description="ChsH2 rubredoxin-like zinc ribbon" evidence="2">
    <location>
        <begin position="15"/>
        <end position="49"/>
    </location>
</feature>
<organism evidence="3 4">
    <name type="scientific">Parasphingorhabdus halotolerans</name>
    <dbReference type="NCBI Taxonomy" id="2725558"/>
    <lineage>
        <taxon>Bacteria</taxon>
        <taxon>Pseudomonadati</taxon>
        <taxon>Pseudomonadota</taxon>
        <taxon>Alphaproteobacteria</taxon>
        <taxon>Sphingomonadales</taxon>
        <taxon>Sphingomonadaceae</taxon>
        <taxon>Parasphingorhabdus</taxon>
    </lineage>
</organism>
<proteinExistence type="predicted"/>
<dbReference type="AlphaFoldDB" id="A0A6H2DKU9"/>
<dbReference type="InterPro" id="IPR012340">
    <property type="entry name" value="NA-bd_OB-fold"/>
</dbReference>
<gene>
    <name evidence="3" type="ORF">HF685_05305</name>
</gene>